<dbReference type="Proteomes" id="UP001153269">
    <property type="component" value="Unassembled WGS sequence"/>
</dbReference>
<evidence type="ECO:0000313" key="3">
    <source>
        <dbReference type="EMBL" id="CAB1458576.1"/>
    </source>
</evidence>
<dbReference type="AlphaFoldDB" id="A0A9N7W1L1"/>
<evidence type="ECO:0000256" key="2">
    <source>
        <dbReference type="SAM" id="SignalP"/>
    </source>
</evidence>
<protein>
    <submittedName>
        <fullName evidence="3">Uncharacterized protein</fullName>
    </submittedName>
</protein>
<evidence type="ECO:0000256" key="1">
    <source>
        <dbReference type="SAM" id="MobiDB-lite"/>
    </source>
</evidence>
<gene>
    <name evidence="3" type="ORF">PLEPLA_LOCUS46406</name>
</gene>
<evidence type="ECO:0000313" key="4">
    <source>
        <dbReference type="Proteomes" id="UP001153269"/>
    </source>
</evidence>
<comment type="caution">
    <text evidence="3">The sequence shown here is derived from an EMBL/GenBank/DDBJ whole genome shotgun (WGS) entry which is preliminary data.</text>
</comment>
<keyword evidence="4" id="KW-1185">Reference proteome</keyword>
<proteinExistence type="predicted"/>
<feature type="compositionally biased region" description="Pro residues" evidence="1">
    <location>
        <begin position="33"/>
        <end position="46"/>
    </location>
</feature>
<feature type="signal peptide" evidence="2">
    <location>
        <begin position="1"/>
        <end position="22"/>
    </location>
</feature>
<keyword evidence="2" id="KW-0732">Signal</keyword>
<accession>A0A9N7W1L1</accession>
<sequence length="100" mass="10269">MGGERIVRLTGLALCVMNGAVTDVPGDNSPVSPHHPPPPPPPPPPLSTDGFSFVALIPQISKVAQERAKEEEEVVMEWSECGGGGGGGGGLCSPLNEILM</sequence>
<feature type="chain" id="PRO_5040121819" evidence="2">
    <location>
        <begin position="23"/>
        <end position="100"/>
    </location>
</feature>
<dbReference type="EMBL" id="CADEAL010004393">
    <property type="protein sequence ID" value="CAB1458576.1"/>
    <property type="molecule type" value="Genomic_DNA"/>
</dbReference>
<feature type="region of interest" description="Disordered" evidence="1">
    <location>
        <begin position="23"/>
        <end position="49"/>
    </location>
</feature>
<organism evidence="3 4">
    <name type="scientific">Pleuronectes platessa</name>
    <name type="common">European plaice</name>
    <dbReference type="NCBI Taxonomy" id="8262"/>
    <lineage>
        <taxon>Eukaryota</taxon>
        <taxon>Metazoa</taxon>
        <taxon>Chordata</taxon>
        <taxon>Craniata</taxon>
        <taxon>Vertebrata</taxon>
        <taxon>Euteleostomi</taxon>
        <taxon>Actinopterygii</taxon>
        <taxon>Neopterygii</taxon>
        <taxon>Teleostei</taxon>
        <taxon>Neoteleostei</taxon>
        <taxon>Acanthomorphata</taxon>
        <taxon>Carangaria</taxon>
        <taxon>Pleuronectiformes</taxon>
        <taxon>Pleuronectoidei</taxon>
        <taxon>Pleuronectidae</taxon>
        <taxon>Pleuronectes</taxon>
    </lineage>
</organism>
<reference evidence="3" key="1">
    <citation type="submission" date="2020-03" db="EMBL/GenBank/DDBJ databases">
        <authorList>
            <person name="Weist P."/>
        </authorList>
    </citation>
    <scope>NUCLEOTIDE SEQUENCE</scope>
</reference>
<name>A0A9N7W1L1_PLEPL</name>